<reference evidence="3 4" key="1">
    <citation type="journal article" date="2016" name="Nat. Commun.">
        <title>Thousands of microbial genomes shed light on interconnected biogeochemical processes in an aquifer system.</title>
        <authorList>
            <person name="Anantharaman K."/>
            <person name="Brown C.T."/>
            <person name="Hug L.A."/>
            <person name="Sharon I."/>
            <person name="Castelle C.J."/>
            <person name="Probst A.J."/>
            <person name="Thomas B.C."/>
            <person name="Singh A."/>
            <person name="Wilkins M.J."/>
            <person name="Karaoz U."/>
            <person name="Brodie E.L."/>
            <person name="Williams K.H."/>
            <person name="Hubbard S.S."/>
            <person name="Banfield J.F."/>
        </authorList>
    </citation>
    <scope>NUCLEOTIDE SEQUENCE [LARGE SCALE GENOMIC DNA]</scope>
</reference>
<dbReference type="InterPro" id="IPR036152">
    <property type="entry name" value="Asp/glu_Ase-like_sf"/>
</dbReference>
<dbReference type="InterPro" id="IPR006034">
    <property type="entry name" value="Asparaginase/glutaminase-like"/>
</dbReference>
<dbReference type="Gene3D" id="3.40.50.1170">
    <property type="entry name" value="L-asparaginase, N-terminal domain"/>
    <property type="match status" value="1"/>
</dbReference>
<dbReference type="SUPFAM" id="SSF53774">
    <property type="entry name" value="Glutaminase/Asparaginase"/>
    <property type="match status" value="1"/>
</dbReference>
<dbReference type="Proteomes" id="UP000178348">
    <property type="component" value="Unassembled WGS sequence"/>
</dbReference>
<dbReference type="EMBL" id="MHLB01000064">
    <property type="protein sequence ID" value="OGZ00478.1"/>
    <property type="molecule type" value="Genomic_DNA"/>
</dbReference>
<dbReference type="PIRSF" id="PIRSF500176">
    <property type="entry name" value="L_ASNase"/>
    <property type="match status" value="1"/>
</dbReference>
<evidence type="ECO:0000256" key="1">
    <source>
        <dbReference type="PIRSR" id="PIRSR001220-1"/>
    </source>
</evidence>
<dbReference type="GO" id="GO:0004067">
    <property type="term" value="F:asparaginase activity"/>
    <property type="evidence" value="ECO:0007669"/>
    <property type="project" value="UniProtKB-UniRule"/>
</dbReference>
<dbReference type="InterPro" id="IPR037152">
    <property type="entry name" value="L-asparaginase_N_sf"/>
</dbReference>
<dbReference type="PROSITE" id="PS51732">
    <property type="entry name" value="ASN_GLN_ASE_3"/>
    <property type="match status" value="1"/>
</dbReference>
<evidence type="ECO:0000313" key="4">
    <source>
        <dbReference type="Proteomes" id="UP000178348"/>
    </source>
</evidence>
<comment type="caution">
    <text evidence="3">The sequence shown here is derived from an EMBL/GenBank/DDBJ whole genome shotgun (WGS) entry which is preliminary data.</text>
</comment>
<feature type="domain" description="L-asparaginase N-terminal" evidence="2">
    <location>
        <begin position="5"/>
        <end position="161"/>
    </location>
</feature>
<dbReference type="PRINTS" id="PR00139">
    <property type="entry name" value="ASNGLNASE"/>
</dbReference>
<dbReference type="InterPro" id="IPR027474">
    <property type="entry name" value="L-asparaginase_N"/>
</dbReference>
<dbReference type="PANTHER" id="PTHR11707">
    <property type="entry name" value="L-ASPARAGINASE"/>
    <property type="match status" value="1"/>
</dbReference>
<evidence type="ECO:0000259" key="2">
    <source>
        <dbReference type="Pfam" id="PF00710"/>
    </source>
</evidence>
<sequence>MENKRIQILLTGGTIDAQWDGKLDTAVVNEHSAVPDYFKKLILYAEVDFAEVCMKDSRNLKQEDIKKLLELVEKSPYDKIIITHGTYTMPDTAKYLKANLVRRDQTIVLTGSMVPLSGFWNSDAPFNLGYAVAKVESLPPGIYLCMNGRTFNPDEVAKNLSEGKYYSVFEREQ</sequence>
<organism evidence="3 4">
    <name type="scientific">Candidatus Liptonbacteria bacterium RIFCSPLOWO2_01_FULL_53_13</name>
    <dbReference type="NCBI Taxonomy" id="1798651"/>
    <lineage>
        <taxon>Bacteria</taxon>
        <taxon>Candidatus Liptoniibacteriota</taxon>
    </lineage>
</organism>
<feature type="active site" description="O-isoaspartyl threonine intermediate" evidence="1">
    <location>
        <position position="14"/>
    </location>
</feature>
<dbReference type="AlphaFoldDB" id="A0A1G2CJ91"/>
<dbReference type="PANTHER" id="PTHR11707:SF28">
    <property type="entry name" value="60 KDA LYSOPHOSPHOLIPASE"/>
    <property type="match status" value="1"/>
</dbReference>
<gene>
    <name evidence="3" type="ORF">A2946_00505</name>
</gene>
<accession>A0A1G2CJ91</accession>
<name>A0A1G2CJ91_9BACT</name>
<dbReference type="Pfam" id="PF00710">
    <property type="entry name" value="Asparaginase"/>
    <property type="match status" value="1"/>
</dbReference>
<dbReference type="PIRSF" id="PIRSF001220">
    <property type="entry name" value="L-ASNase_gatD"/>
    <property type="match status" value="1"/>
</dbReference>
<proteinExistence type="predicted"/>
<protein>
    <recommendedName>
        <fullName evidence="2">L-asparaginase N-terminal domain-containing protein</fullName>
    </recommendedName>
</protein>
<evidence type="ECO:0000313" key="3">
    <source>
        <dbReference type="EMBL" id="OGZ00478.1"/>
    </source>
</evidence>